<keyword evidence="9" id="KW-1185">Reference proteome</keyword>
<dbReference type="PANTHER" id="PTHR40043">
    <property type="entry name" value="UPF0719 INNER MEMBRANE PROTEIN YJFL"/>
    <property type="match status" value="1"/>
</dbReference>
<dbReference type="STRING" id="1838280.A6M21_12355"/>
<dbReference type="Pfam" id="PF03994">
    <property type="entry name" value="DUF350"/>
    <property type="match status" value="1"/>
</dbReference>
<comment type="subcellular location">
    <subcellularLocation>
        <location evidence="1">Cell membrane</location>
        <topology evidence="1">Multi-pass membrane protein</topology>
    </subcellularLocation>
</comment>
<evidence type="ECO:0000256" key="7">
    <source>
        <dbReference type="SAM" id="Phobius"/>
    </source>
</evidence>
<keyword evidence="3" id="KW-1003">Cell membrane</keyword>
<name>A0A1B7LD45_9FIRM</name>
<protein>
    <recommendedName>
        <fullName evidence="10">DUF350 domain-containing protein</fullName>
    </recommendedName>
</protein>
<evidence type="ECO:0000256" key="4">
    <source>
        <dbReference type="ARBA" id="ARBA00022692"/>
    </source>
</evidence>
<dbReference type="RefSeq" id="WP_066669277.1">
    <property type="nucleotide sequence ID" value="NZ_LYVF01000171.1"/>
</dbReference>
<feature type="transmembrane region" description="Helical" evidence="7">
    <location>
        <begin position="107"/>
        <end position="130"/>
    </location>
</feature>
<evidence type="ECO:0000256" key="1">
    <source>
        <dbReference type="ARBA" id="ARBA00004651"/>
    </source>
</evidence>
<feature type="transmembrane region" description="Helical" evidence="7">
    <location>
        <begin position="12"/>
        <end position="30"/>
    </location>
</feature>
<proteinExistence type="inferred from homology"/>
<dbReference type="Proteomes" id="UP000078532">
    <property type="component" value="Unassembled WGS sequence"/>
</dbReference>
<feature type="transmembrane region" description="Helical" evidence="7">
    <location>
        <begin position="75"/>
        <end position="95"/>
    </location>
</feature>
<evidence type="ECO:0000256" key="3">
    <source>
        <dbReference type="ARBA" id="ARBA00022475"/>
    </source>
</evidence>
<dbReference type="GO" id="GO:0005886">
    <property type="term" value="C:plasma membrane"/>
    <property type="evidence" value="ECO:0007669"/>
    <property type="project" value="UniProtKB-SubCell"/>
</dbReference>
<evidence type="ECO:0000313" key="8">
    <source>
        <dbReference type="EMBL" id="OAT80856.1"/>
    </source>
</evidence>
<organism evidence="8 9">
    <name type="scientific">Desulfotomaculum copahuensis</name>
    <dbReference type="NCBI Taxonomy" id="1838280"/>
    <lineage>
        <taxon>Bacteria</taxon>
        <taxon>Bacillati</taxon>
        <taxon>Bacillota</taxon>
        <taxon>Clostridia</taxon>
        <taxon>Eubacteriales</taxon>
        <taxon>Desulfotomaculaceae</taxon>
        <taxon>Desulfotomaculum</taxon>
    </lineage>
</organism>
<dbReference type="InterPro" id="IPR007140">
    <property type="entry name" value="DUF350"/>
</dbReference>
<keyword evidence="6 7" id="KW-0472">Membrane</keyword>
<comment type="caution">
    <text evidence="8">The sequence shown here is derived from an EMBL/GenBank/DDBJ whole genome shotgun (WGS) entry which is preliminary data.</text>
</comment>
<evidence type="ECO:0008006" key="10">
    <source>
        <dbReference type="Google" id="ProtNLM"/>
    </source>
</evidence>
<dbReference type="EMBL" id="LYVF01000171">
    <property type="protein sequence ID" value="OAT80856.1"/>
    <property type="molecule type" value="Genomic_DNA"/>
</dbReference>
<comment type="similarity">
    <text evidence="2">Belongs to the UPF0719 family.</text>
</comment>
<keyword evidence="5 7" id="KW-1133">Transmembrane helix</keyword>
<evidence type="ECO:0000313" key="9">
    <source>
        <dbReference type="Proteomes" id="UP000078532"/>
    </source>
</evidence>
<accession>A0A1B7LD45</accession>
<keyword evidence="4 7" id="KW-0812">Transmembrane</keyword>
<feature type="transmembrane region" description="Helical" evidence="7">
    <location>
        <begin position="42"/>
        <end position="63"/>
    </location>
</feature>
<sequence length="131" mass="13988">MWNQLESSVTCLLVAVLIALLTMYLFTRLTKYDDWAEIGRGNVAAALALGGKVLGVANVIRFAVLTNGGALETVIWGLVGMILLLLSYLVFEWLTPRLDVNRAIAEGNVAVGVMSLSFSLALSFLIGAGIS</sequence>
<evidence type="ECO:0000256" key="2">
    <source>
        <dbReference type="ARBA" id="ARBA00005779"/>
    </source>
</evidence>
<reference evidence="8 9" key="1">
    <citation type="submission" date="2016-04" db="EMBL/GenBank/DDBJ databases">
        <authorList>
            <person name="Evans L.H."/>
            <person name="Alamgir A."/>
            <person name="Owens N."/>
            <person name="Weber N.D."/>
            <person name="Virtaneva K."/>
            <person name="Barbian K."/>
            <person name="Babar A."/>
            <person name="Rosenke K."/>
        </authorList>
    </citation>
    <scope>NUCLEOTIDE SEQUENCE [LARGE SCALE GENOMIC DNA]</scope>
    <source>
        <strain evidence="8 9">LMa1</strain>
    </source>
</reference>
<gene>
    <name evidence="8" type="ORF">A6M21_12355</name>
</gene>
<dbReference type="PANTHER" id="PTHR40043:SF1">
    <property type="entry name" value="UPF0719 INNER MEMBRANE PROTEIN YJFL"/>
    <property type="match status" value="1"/>
</dbReference>
<evidence type="ECO:0000256" key="5">
    <source>
        <dbReference type="ARBA" id="ARBA00022989"/>
    </source>
</evidence>
<dbReference type="AlphaFoldDB" id="A0A1B7LD45"/>
<evidence type="ECO:0000256" key="6">
    <source>
        <dbReference type="ARBA" id="ARBA00023136"/>
    </source>
</evidence>